<dbReference type="EMBL" id="HBFP01007827">
    <property type="protein sequence ID" value="CAD8821218.1"/>
    <property type="molecule type" value="Transcribed_RNA"/>
</dbReference>
<proteinExistence type="predicted"/>
<dbReference type="GO" id="GO:0006400">
    <property type="term" value="P:tRNA modification"/>
    <property type="evidence" value="ECO:0007669"/>
    <property type="project" value="InterPro"/>
</dbReference>
<dbReference type="Gene3D" id="3.30.2300.10">
    <property type="entry name" value="THUMP superfamily"/>
    <property type="match status" value="1"/>
</dbReference>
<dbReference type="InterPro" id="IPR004114">
    <property type="entry name" value="THUMP_dom"/>
</dbReference>
<evidence type="ECO:0000313" key="2">
    <source>
        <dbReference type="EMBL" id="CAD8821218.1"/>
    </source>
</evidence>
<name>A0A7S0ZGN6_9RHOD</name>
<dbReference type="CDD" id="cd11717">
    <property type="entry name" value="THUMP_THUMPD1_like"/>
    <property type="match status" value="1"/>
</dbReference>
<dbReference type="AlphaFoldDB" id="A0A7S0ZGN6"/>
<feature type="domain" description="THUMP" evidence="1">
    <location>
        <begin position="231"/>
        <end position="290"/>
    </location>
</feature>
<protein>
    <recommendedName>
        <fullName evidence="1">THUMP domain-containing protein</fullName>
    </recommendedName>
</protein>
<gene>
    <name evidence="2" type="ORF">TOLI1172_LOCUS5613</name>
</gene>
<reference evidence="2" key="1">
    <citation type="submission" date="2021-01" db="EMBL/GenBank/DDBJ databases">
        <authorList>
            <person name="Corre E."/>
            <person name="Pelletier E."/>
            <person name="Niang G."/>
            <person name="Scheremetjew M."/>
            <person name="Finn R."/>
            <person name="Kale V."/>
            <person name="Holt S."/>
            <person name="Cochrane G."/>
            <person name="Meng A."/>
            <person name="Brown T."/>
            <person name="Cohen L."/>
        </authorList>
    </citation>
    <scope>NUCLEOTIDE SEQUENCE</scope>
    <source>
        <strain evidence="2">CCMP3278</strain>
    </source>
</reference>
<dbReference type="SUPFAM" id="SSF143437">
    <property type="entry name" value="THUMP domain-like"/>
    <property type="match status" value="1"/>
</dbReference>
<evidence type="ECO:0000259" key="1">
    <source>
        <dbReference type="Pfam" id="PF02926"/>
    </source>
</evidence>
<dbReference type="Pfam" id="PF02926">
    <property type="entry name" value="THUMP"/>
    <property type="match status" value="1"/>
</dbReference>
<organism evidence="2">
    <name type="scientific">Timspurckia oligopyrenoides</name>
    <dbReference type="NCBI Taxonomy" id="708627"/>
    <lineage>
        <taxon>Eukaryota</taxon>
        <taxon>Rhodophyta</taxon>
        <taxon>Bangiophyceae</taxon>
        <taxon>Porphyridiales</taxon>
        <taxon>Porphyridiaceae</taxon>
        <taxon>Timspurckia</taxon>
    </lineage>
</organism>
<dbReference type="PANTHER" id="PTHR13452">
    <property type="entry name" value="THUMP DOMAIN CONTAINING PROTEIN 1-RELATED"/>
    <property type="match status" value="1"/>
</dbReference>
<dbReference type="PANTHER" id="PTHR13452:SF10">
    <property type="entry name" value="THUMP DOMAIN-CONTAINING PROTEIN 1"/>
    <property type="match status" value="1"/>
</dbReference>
<dbReference type="InterPro" id="IPR040183">
    <property type="entry name" value="THUMPD1-like"/>
</dbReference>
<dbReference type="GO" id="GO:0003723">
    <property type="term" value="F:RNA binding"/>
    <property type="evidence" value="ECO:0007669"/>
    <property type="project" value="InterPro"/>
</dbReference>
<sequence>MKEVEEKVDHELELENVADALNNRRGQLSEFQDCSENEFIEVDGGTSSKKRKRGLNSHHEKNYKRPKPVWTLLKNRIEDGSHGVLVTCAPHQEARAAKEFFKLFEPFLIESLPQISTTQNSPLLKSKSIAQELASELEDLRDESEHIVNGSVVKMYETGVKGMFFVRFLSDALDSVSLVHKVFLNAEREHSTFARCIIRLIPIHATCYAKVSDAVDSCKVLFETTLGEDHRKSSEYCIMYKSRNNTGTRREEFLQALQPLVPLHHSVNLKSADIAICVEICCKTCFIGVVHSYYRFSKLNLRVVVEKALTKTTKSEPNQQNISESVEK</sequence>
<accession>A0A7S0ZGN6</accession>